<dbReference type="RefSeq" id="WP_144699576.1">
    <property type="nucleotide sequence ID" value="NZ_VNJJ01000003.1"/>
</dbReference>
<organism evidence="1 2">
    <name type="scientific">Cohnella terricola</name>
    <dbReference type="NCBI Taxonomy" id="1289167"/>
    <lineage>
        <taxon>Bacteria</taxon>
        <taxon>Bacillati</taxon>
        <taxon>Bacillota</taxon>
        <taxon>Bacilli</taxon>
        <taxon>Bacillales</taxon>
        <taxon>Paenibacillaceae</taxon>
        <taxon>Cohnella</taxon>
    </lineage>
</organism>
<proteinExistence type="predicted"/>
<keyword evidence="2" id="KW-1185">Reference proteome</keyword>
<dbReference type="InterPro" id="IPR037883">
    <property type="entry name" value="Knr4/Smi1-like_sf"/>
</dbReference>
<dbReference type="SUPFAM" id="SSF160631">
    <property type="entry name" value="SMI1/KNR4-like"/>
    <property type="match status" value="1"/>
</dbReference>
<reference evidence="1 2" key="1">
    <citation type="submission" date="2019-07" db="EMBL/GenBank/DDBJ databases">
        <authorList>
            <person name="Kim J."/>
        </authorList>
    </citation>
    <scope>NUCLEOTIDE SEQUENCE [LARGE SCALE GENOMIC DNA]</scope>
    <source>
        <strain evidence="1 2">G13</strain>
    </source>
</reference>
<accession>A0A559JQB7</accession>
<gene>
    <name evidence="1" type="ORF">FPZ45_06355</name>
</gene>
<evidence type="ECO:0000313" key="1">
    <source>
        <dbReference type="EMBL" id="TVY02060.1"/>
    </source>
</evidence>
<dbReference type="Proteomes" id="UP000316330">
    <property type="component" value="Unassembled WGS sequence"/>
</dbReference>
<comment type="caution">
    <text evidence="1">The sequence shown here is derived from an EMBL/GenBank/DDBJ whole genome shotgun (WGS) entry which is preliminary data.</text>
</comment>
<dbReference type="AlphaFoldDB" id="A0A559JQB7"/>
<dbReference type="OrthoDB" id="8794977at2"/>
<name>A0A559JQB7_9BACL</name>
<evidence type="ECO:0000313" key="2">
    <source>
        <dbReference type="Proteomes" id="UP000316330"/>
    </source>
</evidence>
<sequence length="171" mass="20473">MFKKGKYDEIVVRLNKRKKEIVIEDNFNGDYVWICNNLSDNEISLDHKLLSYEKAEKVNTEYREAFEEMTKDKWIFAETGQGDLWLVDLTNADNSIYFYNHDLSSVVNMSLNMKEWFELADLLSQKEELFNNHRNIYFDENLNLRDEYRQQIIAEVEKIKKGLSSTYPFEL</sequence>
<dbReference type="EMBL" id="VNJJ01000003">
    <property type="protein sequence ID" value="TVY02060.1"/>
    <property type="molecule type" value="Genomic_DNA"/>
</dbReference>
<protein>
    <submittedName>
        <fullName evidence="1">SMI1/KNR4 family protein</fullName>
    </submittedName>
</protein>